<sequence length="257" mass="26832">MPMPADRRSAARRGPFLGIMAVTAALVGSLSLVLPAGGAETAAVVVELFTSQGCAACRSAEAVAGELARRPSVLVLTLPVPYWDYLGWKDTLALPAFAERQRGYAAAHGERPVFTPQAMVDGLTSANGSDRSAIETGLRTADAPIAPVSVSEKGDRLVVEVGASADPSARGEVFLVPVLRSRRIAIEHGETAGQSAHYVNVARGLHRLGSWKGTPVRFEVPRTAARAGFADAYAVLVQAMPGGRPGRILAFARGPGL</sequence>
<proteinExistence type="predicted"/>
<keyword evidence="2" id="KW-1185">Reference proteome</keyword>
<evidence type="ECO:0000313" key="1">
    <source>
        <dbReference type="EMBL" id="GJE05842.1"/>
    </source>
</evidence>
<dbReference type="PANTHER" id="PTHR36057:SF1">
    <property type="entry name" value="LIPOPROTEIN LIPID ATTACHMENT SITE-LIKE PROTEIN, PUTATIVE (DUF1223)-RELATED"/>
    <property type="match status" value="1"/>
</dbReference>
<protein>
    <recommendedName>
        <fullName evidence="3">DUF1223 domain-containing protein</fullName>
    </recommendedName>
</protein>
<organism evidence="1 2">
    <name type="scientific">Methylobacterium jeotgali</name>
    <dbReference type="NCBI Taxonomy" id="381630"/>
    <lineage>
        <taxon>Bacteria</taxon>
        <taxon>Pseudomonadati</taxon>
        <taxon>Pseudomonadota</taxon>
        <taxon>Alphaproteobacteria</taxon>
        <taxon>Hyphomicrobiales</taxon>
        <taxon>Methylobacteriaceae</taxon>
        <taxon>Methylobacterium</taxon>
    </lineage>
</organism>
<dbReference type="Pfam" id="PF06764">
    <property type="entry name" value="DUF1223"/>
    <property type="match status" value="1"/>
</dbReference>
<evidence type="ECO:0008006" key="3">
    <source>
        <dbReference type="Google" id="ProtNLM"/>
    </source>
</evidence>
<accession>A0ABQ4SRU7</accession>
<dbReference type="EMBL" id="BPQR01000018">
    <property type="protein sequence ID" value="GJE05842.1"/>
    <property type="molecule type" value="Genomic_DNA"/>
</dbReference>
<dbReference type="Proteomes" id="UP001055102">
    <property type="component" value="Unassembled WGS sequence"/>
</dbReference>
<comment type="caution">
    <text evidence="1">The sequence shown here is derived from an EMBL/GenBank/DDBJ whole genome shotgun (WGS) entry which is preliminary data.</text>
</comment>
<reference evidence="1" key="2">
    <citation type="submission" date="2021-08" db="EMBL/GenBank/DDBJ databases">
        <authorList>
            <person name="Tani A."/>
            <person name="Ola A."/>
            <person name="Ogura Y."/>
            <person name="Katsura K."/>
            <person name="Hayashi T."/>
        </authorList>
    </citation>
    <scope>NUCLEOTIDE SEQUENCE</scope>
    <source>
        <strain evidence="1">LMG 23639</strain>
    </source>
</reference>
<gene>
    <name evidence="1" type="ORF">AOPFMNJM_1148</name>
</gene>
<name>A0ABQ4SRU7_9HYPH</name>
<dbReference type="InterPro" id="IPR036249">
    <property type="entry name" value="Thioredoxin-like_sf"/>
</dbReference>
<evidence type="ECO:0000313" key="2">
    <source>
        <dbReference type="Proteomes" id="UP001055102"/>
    </source>
</evidence>
<dbReference type="SUPFAM" id="SSF52833">
    <property type="entry name" value="Thioredoxin-like"/>
    <property type="match status" value="1"/>
</dbReference>
<reference evidence="1" key="1">
    <citation type="journal article" date="2021" name="Front. Microbiol.">
        <title>Comprehensive Comparative Genomics and Phenotyping of Methylobacterium Species.</title>
        <authorList>
            <person name="Alessa O."/>
            <person name="Ogura Y."/>
            <person name="Fujitani Y."/>
            <person name="Takami H."/>
            <person name="Hayashi T."/>
            <person name="Sahin N."/>
            <person name="Tani A."/>
        </authorList>
    </citation>
    <scope>NUCLEOTIDE SEQUENCE</scope>
    <source>
        <strain evidence="1">LMG 23639</strain>
    </source>
</reference>
<dbReference type="InterPro" id="IPR010634">
    <property type="entry name" value="DUF1223"/>
</dbReference>
<dbReference type="PANTHER" id="PTHR36057">
    <property type="match status" value="1"/>
</dbReference>
<dbReference type="RefSeq" id="WP_238274505.1">
    <property type="nucleotide sequence ID" value="NZ_BPQR01000018.1"/>
</dbReference>